<dbReference type="SUPFAM" id="SSF52151">
    <property type="entry name" value="FabD/lysophospholipase-like"/>
    <property type="match status" value="1"/>
</dbReference>
<keyword evidence="6 14" id="KW-0378">Hydrolase</keyword>
<evidence type="ECO:0000313" key="20">
    <source>
        <dbReference type="Proteomes" id="UP000002494"/>
    </source>
</evidence>
<evidence type="ECO:0000256" key="12">
    <source>
        <dbReference type="ARBA" id="ARBA00048373"/>
    </source>
</evidence>
<proteinExistence type="predicted"/>
<keyword evidence="4 15" id="KW-0963">Cytoplasm</keyword>
<dbReference type="PROSITE" id="PS50004">
    <property type="entry name" value="C2"/>
    <property type="match status" value="1"/>
</dbReference>
<dbReference type="GeneTree" id="ENSGT01030000234606"/>
<evidence type="ECO:0000256" key="4">
    <source>
        <dbReference type="ARBA" id="ARBA00022490"/>
    </source>
</evidence>
<dbReference type="RGD" id="1308658">
    <property type="gene designation" value="Pla2g4b"/>
</dbReference>
<feature type="region of interest" description="Disordered" evidence="16">
    <location>
        <begin position="713"/>
        <end position="742"/>
    </location>
</feature>
<keyword evidence="10" id="KW-0472">Membrane</keyword>
<dbReference type="InterPro" id="IPR040723">
    <property type="entry name" value="cPLA2_C2"/>
</dbReference>
<dbReference type="CDD" id="cd04036">
    <property type="entry name" value="C2_cPLA2"/>
    <property type="match status" value="1"/>
</dbReference>
<dbReference type="PANTHER" id="PTHR10728">
    <property type="entry name" value="CYTOSOLIC PHOSPHOLIPASE A2"/>
    <property type="match status" value="1"/>
</dbReference>
<evidence type="ECO:0000256" key="1">
    <source>
        <dbReference type="ARBA" id="ARBA00004170"/>
    </source>
</evidence>
<comment type="catalytic activity">
    <reaction evidence="11">
        <text>a 1,2-diacyl-sn-glycero-3-phosphocholine + H2O = a 1-acyl-sn-glycero-3-phosphocholine + a fatty acid + H(+)</text>
        <dbReference type="Rhea" id="RHEA:15801"/>
        <dbReference type="ChEBI" id="CHEBI:15377"/>
        <dbReference type="ChEBI" id="CHEBI:15378"/>
        <dbReference type="ChEBI" id="CHEBI:28868"/>
        <dbReference type="ChEBI" id="CHEBI:57643"/>
        <dbReference type="ChEBI" id="CHEBI:58168"/>
        <dbReference type="EC" id="3.1.1.4"/>
    </reaction>
    <physiologicalReaction direction="left-to-right" evidence="11">
        <dbReference type="Rhea" id="RHEA:15802"/>
    </physiologicalReaction>
</comment>
<dbReference type="InterPro" id="IPR035892">
    <property type="entry name" value="C2_domain_sf"/>
</dbReference>
<dbReference type="Gene3D" id="3.40.1090.10">
    <property type="entry name" value="Cytosolic phospholipase A2 catalytic domain"/>
    <property type="match status" value="1"/>
</dbReference>
<dbReference type="Pfam" id="PF00168">
    <property type="entry name" value="C2"/>
    <property type="match status" value="1"/>
</dbReference>
<reference evidence="19" key="3">
    <citation type="submission" date="2025-09" db="UniProtKB">
        <authorList>
            <consortium name="Ensembl"/>
        </authorList>
    </citation>
    <scope>IDENTIFICATION</scope>
    <source>
        <strain evidence="19">Brown Norway</strain>
    </source>
</reference>
<dbReference type="SMART" id="SM00239">
    <property type="entry name" value="C2"/>
    <property type="match status" value="1"/>
</dbReference>
<dbReference type="Proteomes" id="UP000002494">
    <property type="component" value="Chromosome 3"/>
</dbReference>
<feature type="domain" description="PLA2c" evidence="18">
    <location>
        <begin position="253"/>
        <end position="790"/>
    </location>
</feature>
<comment type="subcellular location">
    <subcellularLocation>
        <location evidence="2">Cytoplasm</location>
        <location evidence="2">Cytosol</location>
    </subcellularLocation>
    <subcellularLocation>
        <location evidence="1">Membrane</location>
        <topology evidence="1">Peripheral membrane protein</topology>
    </subcellularLocation>
</comment>
<evidence type="ECO:0000256" key="8">
    <source>
        <dbReference type="ARBA" id="ARBA00022963"/>
    </source>
</evidence>
<evidence type="ECO:0000313" key="19">
    <source>
        <dbReference type="Ensembl" id="ENSRNOP00000098889.1"/>
    </source>
</evidence>
<evidence type="ECO:0000256" key="3">
    <source>
        <dbReference type="ARBA" id="ARBA00013278"/>
    </source>
</evidence>
<evidence type="ECO:0000256" key="16">
    <source>
        <dbReference type="SAM" id="MobiDB-lite"/>
    </source>
</evidence>
<reference evidence="19" key="2">
    <citation type="submission" date="2025-08" db="UniProtKB">
        <authorList>
            <consortium name="Ensembl"/>
        </authorList>
    </citation>
    <scope>IDENTIFICATION</scope>
    <source>
        <strain evidence="19">Brown Norway</strain>
    </source>
</reference>
<keyword evidence="8 14" id="KW-0442">Lipid degradation</keyword>
<evidence type="ECO:0000256" key="2">
    <source>
        <dbReference type="ARBA" id="ARBA00004514"/>
    </source>
</evidence>
<evidence type="ECO:0000256" key="5">
    <source>
        <dbReference type="ARBA" id="ARBA00022723"/>
    </source>
</evidence>
<evidence type="ECO:0000256" key="10">
    <source>
        <dbReference type="ARBA" id="ARBA00023136"/>
    </source>
</evidence>
<keyword evidence="7 15" id="KW-0106">Calcium</keyword>
<dbReference type="SMART" id="SM00022">
    <property type="entry name" value="PLAc"/>
    <property type="match status" value="1"/>
</dbReference>
<organism evidence="19 20">
    <name type="scientific">Rattus norvegicus</name>
    <name type="common">Rat</name>
    <dbReference type="NCBI Taxonomy" id="10116"/>
    <lineage>
        <taxon>Eukaryota</taxon>
        <taxon>Metazoa</taxon>
        <taxon>Chordata</taxon>
        <taxon>Craniata</taxon>
        <taxon>Vertebrata</taxon>
        <taxon>Euteleostomi</taxon>
        <taxon>Mammalia</taxon>
        <taxon>Eutheria</taxon>
        <taxon>Euarchontoglires</taxon>
        <taxon>Glires</taxon>
        <taxon>Rodentia</taxon>
        <taxon>Myomorpha</taxon>
        <taxon>Muroidea</taxon>
        <taxon>Muridae</taxon>
        <taxon>Murinae</taxon>
        <taxon>Rattus</taxon>
    </lineage>
</organism>
<accession>A0ABK0L7X4</accession>
<keyword evidence="5 15" id="KW-0479">Metal-binding</keyword>
<feature type="compositionally biased region" description="Polar residues" evidence="16">
    <location>
        <begin position="732"/>
        <end position="742"/>
    </location>
</feature>
<dbReference type="Pfam" id="PF18695">
    <property type="entry name" value="cPLA2_C2"/>
    <property type="match status" value="1"/>
</dbReference>
<evidence type="ECO:0000256" key="9">
    <source>
        <dbReference type="ARBA" id="ARBA00023098"/>
    </source>
</evidence>
<dbReference type="InterPro" id="IPR041847">
    <property type="entry name" value="C2_cPLA2"/>
</dbReference>
<dbReference type="InterPro" id="IPR016035">
    <property type="entry name" value="Acyl_Trfase/lysoPLipase"/>
</dbReference>
<dbReference type="InterPro" id="IPR002642">
    <property type="entry name" value="LysoPLipase_cat_dom"/>
</dbReference>
<dbReference type="InterPro" id="IPR000008">
    <property type="entry name" value="C2_dom"/>
</dbReference>
<keyword evidence="20" id="KW-1185">Reference proteome</keyword>
<evidence type="ECO:0000256" key="7">
    <source>
        <dbReference type="ARBA" id="ARBA00022837"/>
    </source>
</evidence>
<evidence type="ECO:0000256" key="11">
    <source>
        <dbReference type="ARBA" id="ARBA00023422"/>
    </source>
</evidence>
<dbReference type="PROSITE" id="PS51210">
    <property type="entry name" value="PLA2C"/>
    <property type="match status" value="1"/>
</dbReference>
<feature type="domain" description="C2" evidence="17">
    <location>
        <begin position="1"/>
        <end position="120"/>
    </location>
</feature>
<comment type="catalytic activity">
    <reaction evidence="13">
        <text>1-hexadecanoyl-sn-glycero-3-phosphocholine + H2O = sn-glycerol 3-phosphocholine + hexadecanoate + H(+)</text>
        <dbReference type="Rhea" id="RHEA:40435"/>
        <dbReference type="ChEBI" id="CHEBI:7896"/>
        <dbReference type="ChEBI" id="CHEBI:15377"/>
        <dbReference type="ChEBI" id="CHEBI:15378"/>
        <dbReference type="ChEBI" id="CHEBI:16870"/>
        <dbReference type="ChEBI" id="CHEBI:72998"/>
    </reaction>
    <physiologicalReaction direction="left-to-right" evidence="13">
        <dbReference type="Rhea" id="RHEA:40436"/>
    </physiologicalReaction>
</comment>
<evidence type="ECO:0000259" key="18">
    <source>
        <dbReference type="PROSITE" id="PS51210"/>
    </source>
</evidence>
<dbReference type="Pfam" id="PF01735">
    <property type="entry name" value="PLA2_B"/>
    <property type="match status" value="1"/>
</dbReference>
<reference evidence="19" key="1">
    <citation type="submission" date="2024-01" db="EMBL/GenBank/DDBJ databases">
        <title>GRCr8: a new rat reference genome assembly contstructed from accurate long reads and long range scaffolding.</title>
        <authorList>
            <person name="Doris P.A."/>
            <person name="Kalbfleisch T."/>
            <person name="Li K."/>
            <person name="Howe K."/>
            <person name="Wood J."/>
        </authorList>
    </citation>
    <scope>NUCLEOTIDE SEQUENCE [LARGE SCALE GENOMIC DNA]</scope>
    <source>
        <strain evidence="19">Brown Norway</strain>
    </source>
</reference>
<comment type="catalytic activity">
    <reaction evidence="12">
        <text>1-hexadecanoyl-2-(5Z,8Z,11Z,14Z-eicosatetraenoyl)-sn-glycero-3-phosphocholine + H2O = 1-hexadecanoyl-sn-glycero-3-phosphocholine + (5Z,8Z,11Z,14Z)-eicosatetraenoate + H(+)</text>
        <dbReference type="Rhea" id="RHEA:40427"/>
        <dbReference type="ChEBI" id="CHEBI:15377"/>
        <dbReference type="ChEBI" id="CHEBI:15378"/>
        <dbReference type="ChEBI" id="CHEBI:32395"/>
        <dbReference type="ChEBI" id="CHEBI:72998"/>
        <dbReference type="ChEBI" id="CHEBI:73003"/>
    </reaction>
    <physiologicalReaction direction="left-to-right" evidence="12">
        <dbReference type="Rhea" id="RHEA:40428"/>
    </physiologicalReaction>
</comment>
<gene>
    <name evidence="19" type="primary">Pla2g4b</name>
</gene>
<evidence type="ECO:0000256" key="15">
    <source>
        <dbReference type="RuleBase" id="RU362102"/>
    </source>
</evidence>
<evidence type="ECO:0000259" key="17">
    <source>
        <dbReference type="PROSITE" id="PS50004"/>
    </source>
</evidence>
<evidence type="ECO:0000256" key="13">
    <source>
        <dbReference type="ARBA" id="ARBA00048656"/>
    </source>
</evidence>
<evidence type="ECO:0000256" key="14">
    <source>
        <dbReference type="PROSITE-ProRule" id="PRU00555"/>
    </source>
</evidence>
<dbReference type="Ensembl" id="ENSRNOT00000150117.1">
    <property type="protein sequence ID" value="ENSRNOP00000098889.1"/>
    <property type="gene ID" value="ENSRNOG00000007447.9"/>
</dbReference>
<evidence type="ECO:0000256" key="6">
    <source>
        <dbReference type="ARBA" id="ARBA00022801"/>
    </source>
</evidence>
<keyword evidence="9 14" id="KW-0443">Lipid metabolism</keyword>
<dbReference type="EC" id="3.1.1.4" evidence="3 15"/>
<name>A0ABK0L7X4_RAT</name>
<protein>
    <recommendedName>
        <fullName evidence="3 15">Phospholipase A2</fullName>
        <ecNumber evidence="3 15">3.1.1.4</ecNumber>
    </recommendedName>
</protein>
<dbReference type="SUPFAM" id="SSF49562">
    <property type="entry name" value="C2 domain (Calcium/lipid-binding domain, CaLB)"/>
    <property type="match status" value="1"/>
</dbReference>
<comment type="domain">
    <text evidence="15">The N-terminal C2 domain associates with lipid membranes upon calcium binding.</text>
</comment>
<dbReference type="PANTHER" id="PTHR10728:SF32">
    <property type="entry name" value="CYTOSOLIC PHOSPHOLIPASE A2 BETA"/>
    <property type="match status" value="1"/>
</dbReference>
<sequence>MEQTCPVYMQAKVPETHLLTVRVLQASGLPSKDLVTSSDCYVTLNLPTASSGTLQTRTVKNSRNPVWNQNFHFRIHRQLKNVMELKVFDQDLMTKDDPVLSVLFDVGTLQVGTQRQSFSLSAQEDGRLEVEFRLQTLTDCEEQLISNGILVAQELSCLHVELKRTGDPKRSERKVQLVVAAACEGPQEAPVGTGSFRFHYPACWEQELSVHLQDDPHEQLKVPLRTLPSSQLVRLVFPTSQEPLMRLELKKEDGPKELAVRLGCGPCPEEQAFLSKRKQVVAAALKKALQLDQDLQEDEIPVIAVMATGGGIRAMTSLYGQLAGLKELGLLDCISYITGASGSTWALANLYEDPEWSQKDLAGPTEMLKTQVTKSKLGALAPSQLWRYRQELAERARLGYPTCFTNLWALINEALLHDKPHEHKLSDQREALSRGQNPLPIYCALNSKEKGLSTFEFGEWCEFSPYEVGFPKYGAFIPSELFGSEFFMGRLVKQLPESRICFLEGIWSNLFAASLQDSFYWSSEPSQFWDRWAQDQANLDKEQVSHLKIAEPPTAAGKIAELFTDLLTKRPLAQATHNFMRGLHFHKDYFHHPHFSTWKASKLDKFPNQLTPAEPHLCLLDVGYFINTSCPPLLQPTRDVDLILSLDYNLSGAFQQLQLVSRFCQEQGIPFPSISPSPEEQRQPQECHMFCDPAQPEAPAVLHFPLVNDSFRDHSAPGVPRTSEEKTAGEVNLSSSNSPYDYTKVTYSQEDVDKLLRLTHYNICNNQDRLREAMHQAVQRRRNRRQFRRE</sequence>
<dbReference type="Gene3D" id="2.60.40.150">
    <property type="entry name" value="C2 domain"/>
    <property type="match status" value="1"/>
</dbReference>